<feature type="domain" description="Alpha 1,4-glycosyltransferase" evidence="8">
    <location>
        <begin position="259"/>
        <end position="367"/>
    </location>
</feature>
<organism evidence="9">
    <name type="scientific">Notodromas monacha</name>
    <dbReference type="NCBI Taxonomy" id="399045"/>
    <lineage>
        <taxon>Eukaryota</taxon>
        <taxon>Metazoa</taxon>
        <taxon>Ecdysozoa</taxon>
        <taxon>Arthropoda</taxon>
        <taxon>Crustacea</taxon>
        <taxon>Oligostraca</taxon>
        <taxon>Ostracoda</taxon>
        <taxon>Podocopa</taxon>
        <taxon>Podocopida</taxon>
        <taxon>Cypridocopina</taxon>
        <taxon>Cypridoidea</taxon>
        <taxon>Cyprididae</taxon>
        <taxon>Notodromas</taxon>
    </lineage>
</organism>
<dbReference type="OrthoDB" id="409543at2759"/>
<name>A0A7R9BVP4_9CRUS</name>
<dbReference type="Pfam" id="PF04572">
    <property type="entry name" value="Gb3_synth"/>
    <property type="match status" value="1"/>
</dbReference>
<evidence type="ECO:0000259" key="8">
    <source>
        <dbReference type="Pfam" id="PF04572"/>
    </source>
</evidence>
<keyword evidence="10" id="KW-1185">Reference proteome</keyword>
<comment type="similarity">
    <text evidence="2">Belongs to the glycosyltransferase 32 family.</text>
</comment>
<dbReference type="EMBL" id="CAJPEX010002820">
    <property type="protein sequence ID" value="CAG0921521.1"/>
    <property type="molecule type" value="Genomic_DNA"/>
</dbReference>
<evidence type="ECO:0000256" key="3">
    <source>
        <dbReference type="ARBA" id="ARBA00022676"/>
    </source>
</evidence>
<dbReference type="InterPro" id="IPR007577">
    <property type="entry name" value="GlycoTrfase_DXD_sugar-bd_CS"/>
</dbReference>
<dbReference type="GO" id="GO:0016758">
    <property type="term" value="F:hexosyltransferase activity"/>
    <property type="evidence" value="ECO:0007669"/>
    <property type="project" value="TreeGrafter"/>
</dbReference>
<comment type="subcellular location">
    <subcellularLocation>
        <location evidence="1">Golgi apparatus membrane</location>
        <topology evidence="1">Single-pass type II membrane protein</topology>
    </subcellularLocation>
</comment>
<feature type="transmembrane region" description="Helical" evidence="7">
    <location>
        <begin position="37"/>
        <end position="57"/>
    </location>
</feature>
<protein>
    <recommendedName>
        <fullName evidence="8">Alpha 1,4-glycosyltransferase domain-containing protein</fullName>
    </recommendedName>
</protein>
<dbReference type="Proteomes" id="UP000678499">
    <property type="component" value="Unassembled WGS sequence"/>
</dbReference>
<dbReference type="Pfam" id="PF04488">
    <property type="entry name" value="Gly_transf_sug"/>
    <property type="match status" value="1"/>
</dbReference>
<proteinExistence type="inferred from homology"/>
<dbReference type="InterPro" id="IPR051981">
    <property type="entry name" value="Glycosyltransf_32"/>
</dbReference>
<dbReference type="EMBL" id="OA884857">
    <property type="protein sequence ID" value="CAD7281369.1"/>
    <property type="molecule type" value="Genomic_DNA"/>
</dbReference>
<keyword evidence="4" id="KW-0808">Transferase</keyword>
<evidence type="ECO:0000256" key="6">
    <source>
        <dbReference type="ARBA" id="ARBA00023136"/>
    </source>
</evidence>
<dbReference type="GO" id="GO:0000139">
    <property type="term" value="C:Golgi membrane"/>
    <property type="evidence" value="ECO:0007669"/>
    <property type="project" value="UniProtKB-SubCell"/>
</dbReference>
<reference evidence="9" key="1">
    <citation type="submission" date="2020-11" db="EMBL/GenBank/DDBJ databases">
        <authorList>
            <person name="Tran Van P."/>
        </authorList>
    </citation>
    <scope>NUCLEOTIDE SEQUENCE</scope>
</reference>
<gene>
    <name evidence="9" type="ORF">NMOB1V02_LOCUS9016</name>
</gene>
<dbReference type="SUPFAM" id="SSF53448">
    <property type="entry name" value="Nucleotide-diphospho-sugar transferases"/>
    <property type="match status" value="1"/>
</dbReference>
<evidence type="ECO:0000256" key="1">
    <source>
        <dbReference type="ARBA" id="ARBA00004323"/>
    </source>
</evidence>
<keyword evidence="6 7" id="KW-0472">Membrane</keyword>
<dbReference type="PANTHER" id="PTHR12042:SF21">
    <property type="entry name" value="ALPHA1,4-GALACTOSYLTRANSFERASE 1-RELATED"/>
    <property type="match status" value="1"/>
</dbReference>
<accession>A0A7R9BVP4</accession>
<dbReference type="AlphaFoldDB" id="A0A7R9BVP4"/>
<keyword evidence="3" id="KW-0328">Glycosyltransferase</keyword>
<keyword evidence="5" id="KW-0333">Golgi apparatus</keyword>
<evidence type="ECO:0000313" key="9">
    <source>
        <dbReference type="EMBL" id="CAD7281369.1"/>
    </source>
</evidence>
<dbReference type="InterPro" id="IPR007652">
    <property type="entry name" value="A1-4-GlycosylTfrase_dom"/>
</dbReference>
<evidence type="ECO:0000256" key="7">
    <source>
        <dbReference type="SAM" id="Phobius"/>
    </source>
</evidence>
<keyword evidence="7" id="KW-0812">Transmembrane</keyword>
<evidence type="ECO:0000256" key="5">
    <source>
        <dbReference type="ARBA" id="ARBA00023034"/>
    </source>
</evidence>
<dbReference type="Gene3D" id="3.90.550.20">
    <property type="match status" value="1"/>
</dbReference>
<dbReference type="PANTHER" id="PTHR12042">
    <property type="entry name" value="LACTOSYLCERAMIDE 4-ALPHA-GALACTOSYLTRANSFERASE ALPHA- 1,4-GALACTOSYLTRANSFERASE"/>
    <property type="match status" value="1"/>
</dbReference>
<evidence type="ECO:0000256" key="2">
    <source>
        <dbReference type="ARBA" id="ARBA00009003"/>
    </source>
</evidence>
<sequence>MIGKKWGWDRTCPDETSLLGKGRRPERMMLTEYKAKWKSSGLIIATLAVVIFFSNYYKNWKVFGTFRSFIRVDNNKTNVVFNLSGAMISIEPQDVALHGIVNSKLVLEPMEFPEKAIYLLETSGRPLLSAKQLCSVESAARHNPENPIVVLVAAQQLFYPTLATLIRSLHPNVRFRHLDFHEVLSNSALSDLNLTDTLKRSRFITEHASDLLRFAILHQHGGIYMDLDTIVMTRFPNISNGVSTAASNGTYLNGAFLIFQKGHPVLLDCMNDIKSSFDTLNFNGNGPQRITDAMRKWCHTPDLEPNTTCGDVFLFPSDQFSFVDWSLADAAFDEFPENADEYVAALLAANATVLHYYNDRSCSWDVRLRCDADADGGGGGDGDGGDGGGCGGNSAVARMAKIHCPIVTGFSGEWLWGFPDSGPGIL</sequence>
<evidence type="ECO:0000313" key="10">
    <source>
        <dbReference type="Proteomes" id="UP000678499"/>
    </source>
</evidence>
<dbReference type="GO" id="GO:0006688">
    <property type="term" value="P:glycosphingolipid biosynthetic process"/>
    <property type="evidence" value="ECO:0007669"/>
    <property type="project" value="TreeGrafter"/>
</dbReference>
<evidence type="ECO:0000256" key="4">
    <source>
        <dbReference type="ARBA" id="ARBA00022679"/>
    </source>
</evidence>
<dbReference type="InterPro" id="IPR029044">
    <property type="entry name" value="Nucleotide-diphossugar_trans"/>
</dbReference>
<keyword evidence="7" id="KW-1133">Transmembrane helix</keyword>